<feature type="signal peptide" evidence="9">
    <location>
        <begin position="1"/>
        <end position="21"/>
    </location>
</feature>
<dbReference type="OMA" id="PGDWIPW"/>
<evidence type="ECO:0000256" key="7">
    <source>
        <dbReference type="ARBA" id="ARBA00023180"/>
    </source>
</evidence>
<evidence type="ECO:0000256" key="8">
    <source>
        <dbReference type="SAM" id="Phobius"/>
    </source>
</evidence>
<evidence type="ECO:0000256" key="1">
    <source>
        <dbReference type="ARBA" id="ARBA00004479"/>
    </source>
</evidence>
<evidence type="ECO:0000313" key="11">
    <source>
        <dbReference type="EMBL" id="SJK99505.1"/>
    </source>
</evidence>
<keyword evidence="3 8" id="KW-0812">Transmembrane</keyword>
<dbReference type="Pfam" id="PF13517">
    <property type="entry name" value="FG-GAP_3"/>
    <property type="match status" value="2"/>
</dbReference>
<evidence type="ECO:0000256" key="5">
    <source>
        <dbReference type="ARBA" id="ARBA00022989"/>
    </source>
</evidence>
<feature type="transmembrane region" description="Helical" evidence="8">
    <location>
        <begin position="608"/>
        <end position="632"/>
    </location>
</feature>
<proteinExistence type="inferred from homology"/>
<reference evidence="12" key="1">
    <citation type="journal article" date="2017" name="Nat. Ecol. Evol.">
        <title>Genome expansion and lineage-specific genetic innovations in the forest pathogenic fungi Armillaria.</title>
        <authorList>
            <person name="Sipos G."/>
            <person name="Prasanna A.N."/>
            <person name="Walter M.C."/>
            <person name="O'Connor E."/>
            <person name="Balint B."/>
            <person name="Krizsan K."/>
            <person name="Kiss B."/>
            <person name="Hess J."/>
            <person name="Varga T."/>
            <person name="Slot J."/>
            <person name="Riley R."/>
            <person name="Boka B."/>
            <person name="Rigling D."/>
            <person name="Barry K."/>
            <person name="Lee J."/>
            <person name="Mihaltcheva S."/>
            <person name="LaButti K."/>
            <person name="Lipzen A."/>
            <person name="Waldron R."/>
            <person name="Moloney N.M."/>
            <person name="Sperisen C."/>
            <person name="Kredics L."/>
            <person name="Vagvoelgyi C."/>
            <person name="Patrignani A."/>
            <person name="Fitzpatrick D."/>
            <person name="Nagy I."/>
            <person name="Doyle S."/>
            <person name="Anderson J.B."/>
            <person name="Grigoriev I.V."/>
            <person name="Gueldener U."/>
            <person name="Muensterkoetter M."/>
            <person name="Nagy L.G."/>
        </authorList>
    </citation>
    <scope>NUCLEOTIDE SEQUENCE [LARGE SCALE GENOMIC DNA]</scope>
    <source>
        <strain evidence="12">C18/9</strain>
    </source>
</reference>
<dbReference type="AlphaFoldDB" id="A0A284QSR4"/>
<evidence type="ECO:0000259" key="10">
    <source>
        <dbReference type="Pfam" id="PF23122"/>
    </source>
</evidence>
<dbReference type="InterPro" id="IPR028994">
    <property type="entry name" value="Integrin_alpha_N"/>
</dbReference>
<keyword evidence="7" id="KW-0325">Glycoprotein</keyword>
<evidence type="ECO:0000256" key="3">
    <source>
        <dbReference type="ARBA" id="ARBA00022692"/>
    </source>
</evidence>
<organism evidence="11 12">
    <name type="scientific">Armillaria ostoyae</name>
    <name type="common">Armillaria root rot fungus</name>
    <dbReference type="NCBI Taxonomy" id="47428"/>
    <lineage>
        <taxon>Eukaryota</taxon>
        <taxon>Fungi</taxon>
        <taxon>Dikarya</taxon>
        <taxon>Basidiomycota</taxon>
        <taxon>Agaricomycotina</taxon>
        <taxon>Agaricomycetes</taxon>
        <taxon>Agaricomycetidae</taxon>
        <taxon>Agaricales</taxon>
        <taxon>Marasmiineae</taxon>
        <taxon>Physalacriaceae</taxon>
        <taxon>Armillaria</taxon>
    </lineage>
</organism>
<keyword evidence="5 8" id="KW-1133">Transmembrane helix</keyword>
<dbReference type="InterPro" id="IPR024881">
    <property type="entry name" value="Tip"/>
</dbReference>
<evidence type="ECO:0000256" key="2">
    <source>
        <dbReference type="ARBA" id="ARBA00006496"/>
    </source>
</evidence>
<dbReference type="InterPro" id="IPR057089">
    <property type="entry name" value="C2_TIP"/>
</dbReference>
<dbReference type="EMBL" id="FUEG01000002">
    <property type="protein sequence ID" value="SJK99505.1"/>
    <property type="molecule type" value="Genomic_DNA"/>
</dbReference>
<evidence type="ECO:0000256" key="6">
    <source>
        <dbReference type="ARBA" id="ARBA00023136"/>
    </source>
</evidence>
<dbReference type="SUPFAM" id="SSF69318">
    <property type="entry name" value="Integrin alpha N-terminal domain"/>
    <property type="match status" value="2"/>
</dbReference>
<evidence type="ECO:0000313" key="12">
    <source>
        <dbReference type="Proteomes" id="UP000219338"/>
    </source>
</evidence>
<keyword evidence="4 9" id="KW-0732">Signal</keyword>
<dbReference type="InterPro" id="IPR013517">
    <property type="entry name" value="FG-GAP"/>
</dbReference>
<comment type="similarity">
    <text evidence="2">Belongs to the TIP family.</text>
</comment>
<keyword evidence="6 8" id="KW-0472">Membrane</keyword>
<name>A0A284QSR4_ARMOS</name>
<keyword evidence="12" id="KW-1185">Reference proteome</keyword>
<protein>
    <recommendedName>
        <fullName evidence="10">T-cell immunomodulatory protein TIP C2 domain-containing protein</fullName>
    </recommendedName>
</protein>
<feature type="domain" description="T-cell immunomodulatory protein TIP C2" evidence="10">
    <location>
        <begin position="506"/>
        <end position="602"/>
    </location>
</feature>
<dbReference type="Pfam" id="PF23122">
    <property type="entry name" value="C2_ITFG1"/>
    <property type="match status" value="1"/>
</dbReference>
<dbReference type="PANTHER" id="PTHR13412">
    <property type="entry name" value="T-CELL IMMUNOMODULATORY PROTEIN HOMOLOG"/>
    <property type="match status" value="1"/>
</dbReference>
<sequence length="654" mass="71280">MQWSTPGPWTLFLSLVVPTLAVWPFSPKRFTGNSLVGAGSRGIVLGERAIAFGDFNGDQFLDVLMLDEDRQTLIVYLWDHVDFEFKESASFRHPVVVENVVPGDFTHSGKLDLLVMGHSRAGSTVDMVLYPALPGGGFDVASPISVASSKAPQPIPVDLDGDMKIDLLGITSDADKPLKAWQNVWNASQAHSPLFDIIDPEFHGTQCTLASPHSNAVVDLNGDCLADVFLVCDAGGGRRSFQIWVNEKDDGFYLAQQGSLPSGVQAISFADIDRDGTIDMIFPTCSSVSTSSGLGTNCYINIAYNKQLPLCASSTQPSVVKGVRKCRSPESLCIADADFKFDLRDSSDNDAFARFPLSSLDNGALLVLDTSHSPAVPLPIKLGDANLDGFPDLLLIIDHTPKLVFSVPCEKGVAGCAKDGSGKRGWHVEKKGAEVLDAIKNARSVSFVDMDEDGTLDVMVQRSGSEKISFVQNNFYYDAFFLKAIVLNGACDNGWCYGPNGTQYLPFGVSYSGASYKYTILDTSGRRSAAQIGQLPQTSYHALQSPYSFFGLGRTNNYIENLFVGSTMHVDEHYINIEGVIPNSKVVILPGQDGVAWKRQLFLRPGKWIPWVTVTVVVGTILLAVIVLVLHLNEKREDELERRRASHHINFDAL</sequence>
<dbReference type="Proteomes" id="UP000219338">
    <property type="component" value="Unassembled WGS sequence"/>
</dbReference>
<dbReference type="PANTHER" id="PTHR13412:SF0">
    <property type="entry name" value="T-CELL IMMUNOMODULATORY PROTEIN"/>
    <property type="match status" value="1"/>
</dbReference>
<comment type="subcellular location">
    <subcellularLocation>
        <location evidence="1">Membrane</location>
        <topology evidence="1">Single-pass type I membrane protein</topology>
    </subcellularLocation>
</comment>
<feature type="chain" id="PRO_5012763791" description="T-cell immunomodulatory protein TIP C2 domain-containing protein" evidence="9">
    <location>
        <begin position="22"/>
        <end position="654"/>
    </location>
</feature>
<accession>A0A284QSR4</accession>
<dbReference type="GO" id="GO:0005886">
    <property type="term" value="C:plasma membrane"/>
    <property type="evidence" value="ECO:0007669"/>
    <property type="project" value="TreeGrafter"/>
</dbReference>
<dbReference type="OrthoDB" id="10022113at2759"/>
<evidence type="ECO:0000256" key="9">
    <source>
        <dbReference type="SAM" id="SignalP"/>
    </source>
</evidence>
<evidence type="ECO:0000256" key="4">
    <source>
        <dbReference type="ARBA" id="ARBA00022729"/>
    </source>
</evidence>
<gene>
    <name evidence="11" type="ORF">ARMOST_02809</name>
</gene>